<dbReference type="InterPro" id="IPR045584">
    <property type="entry name" value="Pilin-like"/>
</dbReference>
<dbReference type="KEGG" id="osg:BST96_12385"/>
<dbReference type="NCBIfam" id="TIGR02532">
    <property type="entry name" value="IV_pilin_GFxxxE"/>
    <property type="match status" value="1"/>
</dbReference>
<keyword evidence="7 10" id="KW-0812">Transmembrane</keyword>
<dbReference type="SUPFAM" id="SSF54523">
    <property type="entry name" value="Pili subunits"/>
    <property type="match status" value="1"/>
</dbReference>
<gene>
    <name evidence="11" type="ORF">BST96_12385</name>
</gene>
<dbReference type="EMBL" id="CP019343">
    <property type="protein sequence ID" value="ARN74843.1"/>
    <property type="molecule type" value="Genomic_DNA"/>
</dbReference>
<evidence type="ECO:0000256" key="10">
    <source>
        <dbReference type="SAM" id="Phobius"/>
    </source>
</evidence>
<sequence>MKTVLNRNTQAFGFTLIEVMLAMLITAFVAMLAYSGLSTSIIAAEGHEEQAQQIAAIQLPLTVLERDIRNAVARSINNEYDDVEGAMVGGTFSDYPLTLTRRGWHNPRGLARGELQRVRYMLEDNELWRESWSVLDRNSEYDGQQRTLLLKGVDNLEIAFLNAGSAGASSSSLGGEWVDSWEDNERLPLAIDIKFELENFGEVRRVFSITSP</sequence>
<evidence type="ECO:0000313" key="12">
    <source>
        <dbReference type="Proteomes" id="UP000193450"/>
    </source>
</evidence>
<dbReference type="GO" id="GO:0005886">
    <property type="term" value="C:plasma membrane"/>
    <property type="evidence" value="ECO:0007669"/>
    <property type="project" value="UniProtKB-SubCell"/>
</dbReference>
<keyword evidence="5" id="KW-0488">Methylation</keyword>
<keyword evidence="6" id="KW-0997">Cell inner membrane</keyword>
<evidence type="ECO:0000256" key="5">
    <source>
        <dbReference type="ARBA" id="ARBA00022481"/>
    </source>
</evidence>
<reference evidence="11 12" key="1">
    <citation type="submission" date="2016-11" db="EMBL/GenBank/DDBJ databases">
        <title>Trade-off between light-utilization and light-protection in marine flavobacteria.</title>
        <authorList>
            <person name="Kumagai Y."/>
        </authorList>
    </citation>
    <scope>NUCLEOTIDE SEQUENCE [LARGE SCALE GENOMIC DNA]</scope>
    <source>
        <strain evidence="11 12">NBRC 107125</strain>
    </source>
</reference>
<comment type="subcellular location">
    <subcellularLocation>
        <location evidence="1">Cell inner membrane</location>
        <topology evidence="1">Single-pass membrane protein</topology>
    </subcellularLocation>
</comment>
<evidence type="ECO:0000256" key="6">
    <source>
        <dbReference type="ARBA" id="ARBA00022519"/>
    </source>
</evidence>
<dbReference type="NCBIfam" id="TIGR01711">
    <property type="entry name" value="gspJ"/>
    <property type="match status" value="1"/>
</dbReference>
<dbReference type="InterPro" id="IPR012902">
    <property type="entry name" value="N_methyl_site"/>
</dbReference>
<dbReference type="PANTHER" id="PTHR39583:SF2">
    <property type="entry name" value="TYPE II SECRETION SYSTEM PROTEIN J"/>
    <property type="match status" value="1"/>
</dbReference>
<dbReference type="Pfam" id="PF11612">
    <property type="entry name" value="T2SSJ"/>
    <property type="match status" value="1"/>
</dbReference>
<dbReference type="STRING" id="716816.BST96_12385"/>
<evidence type="ECO:0000256" key="9">
    <source>
        <dbReference type="ARBA" id="ARBA00023136"/>
    </source>
</evidence>
<dbReference type="OrthoDB" id="9794345at2"/>
<evidence type="ECO:0000256" key="7">
    <source>
        <dbReference type="ARBA" id="ARBA00022692"/>
    </source>
</evidence>
<dbReference type="PANTHER" id="PTHR39583">
    <property type="entry name" value="TYPE II SECRETION SYSTEM PROTEIN J-RELATED"/>
    <property type="match status" value="1"/>
</dbReference>
<evidence type="ECO:0000256" key="8">
    <source>
        <dbReference type="ARBA" id="ARBA00022989"/>
    </source>
</evidence>
<evidence type="ECO:0000256" key="1">
    <source>
        <dbReference type="ARBA" id="ARBA00004377"/>
    </source>
</evidence>
<evidence type="ECO:0000256" key="3">
    <source>
        <dbReference type="ARBA" id="ARBA00021539"/>
    </source>
</evidence>
<dbReference type="GO" id="GO:0015628">
    <property type="term" value="P:protein secretion by the type II secretion system"/>
    <property type="evidence" value="ECO:0007669"/>
    <property type="project" value="InterPro"/>
</dbReference>
<protein>
    <recommendedName>
        <fullName evidence="3">Type II secretion system protein J</fullName>
    </recommendedName>
</protein>
<keyword evidence="4" id="KW-1003">Cell membrane</keyword>
<organism evidence="11 12">
    <name type="scientific">Oceanicoccus sagamiensis</name>
    <dbReference type="NCBI Taxonomy" id="716816"/>
    <lineage>
        <taxon>Bacteria</taxon>
        <taxon>Pseudomonadati</taxon>
        <taxon>Pseudomonadota</taxon>
        <taxon>Gammaproteobacteria</taxon>
        <taxon>Cellvibrionales</taxon>
        <taxon>Spongiibacteraceae</taxon>
        <taxon>Oceanicoccus</taxon>
    </lineage>
</organism>
<dbReference type="InterPro" id="IPR051621">
    <property type="entry name" value="T2SS_protein_J"/>
</dbReference>
<name>A0A1X9NLM8_9GAMM</name>
<evidence type="ECO:0000256" key="2">
    <source>
        <dbReference type="ARBA" id="ARBA00011084"/>
    </source>
</evidence>
<evidence type="ECO:0000313" key="11">
    <source>
        <dbReference type="EMBL" id="ARN74843.1"/>
    </source>
</evidence>
<dbReference type="Pfam" id="PF07963">
    <property type="entry name" value="N_methyl"/>
    <property type="match status" value="1"/>
</dbReference>
<dbReference type="Proteomes" id="UP000193450">
    <property type="component" value="Chromosome"/>
</dbReference>
<keyword evidence="12" id="KW-1185">Reference proteome</keyword>
<keyword evidence="8 10" id="KW-1133">Transmembrane helix</keyword>
<dbReference type="AlphaFoldDB" id="A0A1X9NLM8"/>
<dbReference type="InterPro" id="IPR010055">
    <property type="entry name" value="T2SS_protein-GspJ"/>
</dbReference>
<evidence type="ECO:0000256" key="4">
    <source>
        <dbReference type="ARBA" id="ARBA00022475"/>
    </source>
</evidence>
<accession>A0A1X9NLM8</accession>
<comment type="similarity">
    <text evidence="2">Belongs to the GSP J family.</text>
</comment>
<keyword evidence="9 10" id="KW-0472">Membrane</keyword>
<dbReference type="Gene3D" id="3.10.610.10">
    <property type="entry name" value="GSPII I/J protein-like"/>
    <property type="match status" value="1"/>
</dbReference>
<feature type="transmembrane region" description="Helical" evidence="10">
    <location>
        <begin position="12"/>
        <end position="34"/>
    </location>
</feature>
<proteinExistence type="inferred from homology"/>
<dbReference type="Gene3D" id="2.10.70.20">
    <property type="entry name" value="gspk-gspi-gspj complex like domains"/>
    <property type="match status" value="1"/>
</dbReference>
<dbReference type="GO" id="GO:0015627">
    <property type="term" value="C:type II protein secretion system complex"/>
    <property type="evidence" value="ECO:0007669"/>
    <property type="project" value="InterPro"/>
</dbReference>